<keyword evidence="2" id="KW-1185">Reference proteome</keyword>
<evidence type="ECO:0000313" key="1">
    <source>
        <dbReference type="EMBL" id="GFS66260.1"/>
    </source>
</evidence>
<evidence type="ECO:0000313" key="2">
    <source>
        <dbReference type="Proteomes" id="UP000886998"/>
    </source>
</evidence>
<dbReference type="Proteomes" id="UP000886998">
    <property type="component" value="Unassembled WGS sequence"/>
</dbReference>
<protein>
    <submittedName>
        <fullName evidence="1">Uncharacterized protein</fullName>
    </submittedName>
</protein>
<dbReference type="AlphaFoldDB" id="A0A8X6JXM9"/>
<dbReference type="EMBL" id="BMAV01028237">
    <property type="protein sequence ID" value="GFS66260.1"/>
    <property type="molecule type" value="Genomic_DNA"/>
</dbReference>
<accession>A0A8X6JXM9</accession>
<name>A0A8X6JXM9_9ARAC</name>
<gene>
    <name evidence="1" type="ORF">TNIN_379231</name>
</gene>
<organism evidence="1 2">
    <name type="scientific">Trichonephila inaurata madagascariensis</name>
    <dbReference type="NCBI Taxonomy" id="2747483"/>
    <lineage>
        <taxon>Eukaryota</taxon>
        <taxon>Metazoa</taxon>
        <taxon>Ecdysozoa</taxon>
        <taxon>Arthropoda</taxon>
        <taxon>Chelicerata</taxon>
        <taxon>Arachnida</taxon>
        <taxon>Araneae</taxon>
        <taxon>Araneomorphae</taxon>
        <taxon>Entelegynae</taxon>
        <taxon>Araneoidea</taxon>
        <taxon>Nephilidae</taxon>
        <taxon>Trichonephila</taxon>
        <taxon>Trichonephila inaurata</taxon>
    </lineage>
</organism>
<proteinExistence type="predicted"/>
<comment type="caution">
    <text evidence="1">The sequence shown here is derived from an EMBL/GenBank/DDBJ whole genome shotgun (WGS) entry which is preliminary data.</text>
</comment>
<reference evidence="1" key="1">
    <citation type="submission" date="2020-08" db="EMBL/GenBank/DDBJ databases">
        <title>Multicomponent nature underlies the extraordinary mechanical properties of spider dragline silk.</title>
        <authorList>
            <person name="Kono N."/>
            <person name="Nakamura H."/>
            <person name="Mori M."/>
            <person name="Yoshida Y."/>
            <person name="Ohtoshi R."/>
            <person name="Malay A.D."/>
            <person name="Moran D.A.P."/>
            <person name="Tomita M."/>
            <person name="Numata K."/>
            <person name="Arakawa K."/>
        </authorList>
    </citation>
    <scope>NUCLEOTIDE SEQUENCE</scope>
</reference>
<sequence>MFTPSQRNAAYGLDFKVNAALEESISCLFVLWRRVNVERGDSSFRDESFGSGHINSVLYLFYDLQRSLSFALCTFDSDNPPFLTSWDEFRFIIFAHDCIEQCVGF</sequence>